<evidence type="ECO:0000313" key="8">
    <source>
        <dbReference type="EMBL" id="TCS79712.1"/>
    </source>
</evidence>
<evidence type="ECO:0000256" key="7">
    <source>
        <dbReference type="HAMAP-Rule" id="MF_00258"/>
    </source>
</evidence>
<evidence type="ECO:0000256" key="4">
    <source>
        <dbReference type="ARBA" id="ARBA00022984"/>
    </source>
</evidence>
<keyword evidence="3 7" id="KW-0133">Cell shape</keyword>
<dbReference type="GO" id="GO:0071555">
    <property type="term" value="P:cell wall organization"/>
    <property type="evidence" value="ECO:0007669"/>
    <property type="project" value="UniProtKB-KW"/>
</dbReference>
<feature type="active site" description="Proton donor/acceptor" evidence="7">
    <location>
        <position position="74"/>
    </location>
</feature>
<dbReference type="AlphaFoldDB" id="A0A4V2US15"/>
<dbReference type="InterPro" id="IPR001920">
    <property type="entry name" value="Asp/Glu_race"/>
</dbReference>
<evidence type="ECO:0000313" key="9">
    <source>
        <dbReference type="Proteomes" id="UP000295188"/>
    </source>
</evidence>
<reference evidence="8 9" key="1">
    <citation type="submission" date="2019-03" db="EMBL/GenBank/DDBJ databases">
        <title>Genomic Encyclopedia of Type Strains, Phase IV (KMG-IV): sequencing the most valuable type-strain genomes for metagenomic binning, comparative biology and taxonomic classification.</title>
        <authorList>
            <person name="Goeker M."/>
        </authorList>
    </citation>
    <scope>NUCLEOTIDE SEQUENCE [LARGE SCALE GENOMIC DNA]</scope>
    <source>
        <strain evidence="8 9">DSM 20467</strain>
    </source>
</reference>
<dbReference type="InterPro" id="IPR015942">
    <property type="entry name" value="Asp/Glu/hydantoin_racemase"/>
</dbReference>
<evidence type="ECO:0000256" key="6">
    <source>
        <dbReference type="ARBA" id="ARBA00023316"/>
    </source>
</evidence>
<keyword evidence="9" id="KW-1185">Reference proteome</keyword>
<evidence type="ECO:0000256" key="3">
    <source>
        <dbReference type="ARBA" id="ARBA00022960"/>
    </source>
</evidence>
<gene>
    <name evidence="7" type="primary">murI</name>
    <name evidence="8" type="ORF">EDC37_106128</name>
</gene>
<protein>
    <recommendedName>
        <fullName evidence="2 7">Glutamate racemase</fullName>
        <ecNumber evidence="2 7">5.1.1.3</ecNumber>
    </recommendedName>
</protein>
<dbReference type="Gene3D" id="3.40.50.1860">
    <property type="match status" value="2"/>
</dbReference>
<comment type="catalytic activity">
    <reaction evidence="1 7">
        <text>L-glutamate = D-glutamate</text>
        <dbReference type="Rhea" id="RHEA:12813"/>
        <dbReference type="ChEBI" id="CHEBI:29985"/>
        <dbReference type="ChEBI" id="CHEBI:29986"/>
        <dbReference type="EC" id="5.1.1.3"/>
    </reaction>
</comment>
<keyword evidence="4 7" id="KW-0573">Peptidoglycan synthesis</keyword>
<dbReference type="UniPathway" id="UPA00219"/>
<feature type="binding site" evidence="7">
    <location>
        <begin position="185"/>
        <end position="186"/>
    </location>
    <ligand>
        <name>substrate</name>
    </ligand>
</feature>
<dbReference type="Pfam" id="PF01177">
    <property type="entry name" value="Asp_Glu_race"/>
    <property type="match status" value="1"/>
</dbReference>
<feature type="binding site" evidence="7">
    <location>
        <begin position="75"/>
        <end position="76"/>
    </location>
    <ligand>
        <name>substrate</name>
    </ligand>
</feature>
<dbReference type="NCBIfam" id="TIGR00067">
    <property type="entry name" value="glut_race"/>
    <property type="match status" value="1"/>
</dbReference>
<dbReference type="GO" id="GO:0008881">
    <property type="term" value="F:glutamate racemase activity"/>
    <property type="evidence" value="ECO:0007669"/>
    <property type="project" value="UniProtKB-UniRule"/>
</dbReference>
<comment type="pathway">
    <text evidence="7">Cell wall biogenesis; peptidoglycan biosynthesis.</text>
</comment>
<dbReference type="SUPFAM" id="SSF53681">
    <property type="entry name" value="Aspartate/glutamate racemase"/>
    <property type="match status" value="2"/>
</dbReference>
<comment type="function">
    <text evidence="7">Provides the (R)-glutamate required for cell wall biosynthesis.</text>
</comment>
<proteinExistence type="inferred from homology"/>
<dbReference type="GO" id="GO:0008360">
    <property type="term" value="P:regulation of cell shape"/>
    <property type="evidence" value="ECO:0007669"/>
    <property type="project" value="UniProtKB-KW"/>
</dbReference>
<feature type="active site" description="Proton donor/acceptor" evidence="7">
    <location>
        <position position="184"/>
    </location>
</feature>
<dbReference type="RefSeq" id="WP_132548808.1">
    <property type="nucleotide sequence ID" value="NZ_SMAA01000006.1"/>
</dbReference>
<comment type="similarity">
    <text evidence="7">Belongs to the aspartate/glutamate racemases family.</text>
</comment>
<dbReference type="EC" id="5.1.1.3" evidence="2 7"/>
<sequence>MQSHAPIGVFDSGSGGLTVARQLHKILPGENILYVGDMKRMPYGPREPQEIIKFMGQFLNFFTTKKVKLAIFACNTMTSWGYEKAIGNTVYPLVPMSTAVAEAASLSPHKTIGVIATEATVKKRFHADMAAKIDKDIKIYAVACPQFVTLIESGHINDLILENAAAYYMQNFTGKNIESLILGCTHYPIIKDILSKHIEVGIKLIDPAVSTIEKAVSVMQKNNMLNPAKTGGRMEFFFSSAPDHAAHMVKIVMGIDNPFINNIDLDRFN</sequence>
<evidence type="ECO:0000256" key="2">
    <source>
        <dbReference type="ARBA" id="ARBA00013090"/>
    </source>
</evidence>
<name>A0A4V2US15_9FIRM</name>
<evidence type="ECO:0000256" key="1">
    <source>
        <dbReference type="ARBA" id="ARBA00001602"/>
    </source>
</evidence>
<dbReference type="EMBL" id="SMAA01000006">
    <property type="protein sequence ID" value="TCS79712.1"/>
    <property type="molecule type" value="Genomic_DNA"/>
</dbReference>
<feature type="binding site" evidence="7">
    <location>
        <begin position="11"/>
        <end position="12"/>
    </location>
    <ligand>
        <name>substrate</name>
    </ligand>
</feature>
<comment type="caution">
    <text evidence="8">The sequence shown here is derived from an EMBL/GenBank/DDBJ whole genome shotgun (WGS) entry which is preliminary data.</text>
</comment>
<dbReference type="FunFam" id="3.40.50.1860:FF:000001">
    <property type="entry name" value="Glutamate racemase"/>
    <property type="match status" value="1"/>
</dbReference>
<accession>A0A4V2US15</accession>
<dbReference type="InterPro" id="IPR033134">
    <property type="entry name" value="Asp/Glu_racemase_AS_2"/>
</dbReference>
<feature type="binding site" evidence="7">
    <location>
        <begin position="43"/>
        <end position="44"/>
    </location>
    <ligand>
        <name>substrate</name>
    </ligand>
</feature>
<organism evidence="8 9">
    <name type="scientific">Pectinatus cerevisiiphilus</name>
    <dbReference type="NCBI Taxonomy" id="86956"/>
    <lineage>
        <taxon>Bacteria</taxon>
        <taxon>Bacillati</taxon>
        <taxon>Bacillota</taxon>
        <taxon>Negativicutes</taxon>
        <taxon>Selenomonadales</taxon>
        <taxon>Selenomonadaceae</taxon>
        <taxon>Pectinatus</taxon>
    </lineage>
</organism>
<dbReference type="PANTHER" id="PTHR21198:SF2">
    <property type="entry name" value="GLUTAMATE RACEMASE"/>
    <property type="match status" value="1"/>
</dbReference>
<dbReference type="PANTHER" id="PTHR21198">
    <property type="entry name" value="GLUTAMATE RACEMASE"/>
    <property type="match status" value="1"/>
</dbReference>
<evidence type="ECO:0000256" key="5">
    <source>
        <dbReference type="ARBA" id="ARBA00023235"/>
    </source>
</evidence>
<dbReference type="GO" id="GO:0009252">
    <property type="term" value="P:peptidoglycan biosynthetic process"/>
    <property type="evidence" value="ECO:0007669"/>
    <property type="project" value="UniProtKB-UniRule"/>
</dbReference>
<dbReference type="OrthoDB" id="9801055at2"/>
<dbReference type="PROSITE" id="PS00924">
    <property type="entry name" value="ASP_GLU_RACEMASE_2"/>
    <property type="match status" value="1"/>
</dbReference>
<dbReference type="HAMAP" id="MF_00258">
    <property type="entry name" value="Glu_racemase"/>
    <property type="match status" value="1"/>
</dbReference>
<keyword evidence="5 7" id="KW-0413">Isomerase</keyword>
<keyword evidence="6 7" id="KW-0961">Cell wall biogenesis/degradation</keyword>
<dbReference type="InterPro" id="IPR004391">
    <property type="entry name" value="Glu_race"/>
</dbReference>
<dbReference type="Proteomes" id="UP000295188">
    <property type="component" value="Unassembled WGS sequence"/>
</dbReference>